<dbReference type="Gene3D" id="2.60.60.30">
    <property type="entry name" value="sav2460 like domains"/>
    <property type="match status" value="1"/>
</dbReference>
<name>A0ABN9PXA7_9DINO</name>
<keyword evidence="3" id="KW-1185">Reference proteome</keyword>
<evidence type="ECO:0000256" key="1">
    <source>
        <dbReference type="SAM" id="MobiDB-lite"/>
    </source>
</evidence>
<proteinExistence type="predicted"/>
<organism evidence="2 3">
    <name type="scientific">Prorocentrum cordatum</name>
    <dbReference type="NCBI Taxonomy" id="2364126"/>
    <lineage>
        <taxon>Eukaryota</taxon>
        <taxon>Sar</taxon>
        <taxon>Alveolata</taxon>
        <taxon>Dinophyceae</taxon>
        <taxon>Prorocentrales</taxon>
        <taxon>Prorocentraceae</taxon>
        <taxon>Prorocentrum</taxon>
    </lineage>
</organism>
<accession>A0ABN9PXA7</accession>
<evidence type="ECO:0000313" key="3">
    <source>
        <dbReference type="Proteomes" id="UP001189429"/>
    </source>
</evidence>
<dbReference type="Proteomes" id="UP001189429">
    <property type="component" value="Unassembled WGS sequence"/>
</dbReference>
<comment type="caution">
    <text evidence="2">The sequence shown here is derived from an EMBL/GenBank/DDBJ whole genome shotgun (WGS) entry which is preliminary data.</text>
</comment>
<feature type="region of interest" description="Disordered" evidence="1">
    <location>
        <begin position="72"/>
        <end position="95"/>
    </location>
</feature>
<evidence type="ECO:0000313" key="2">
    <source>
        <dbReference type="EMBL" id="CAK0797929.1"/>
    </source>
</evidence>
<reference evidence="2" key="1">
    <citation type="submission" date="2023-10" db="EMBL/GenBank/DDBJ databases">
        <authorList>
            <person name="Chen Y."/>
            <person name="Shah S."/>
            <person name="Dougan E. K."/>
            <person name="Thang M."/>
            <person name="Chan C."/>
        </authorList>
    </citation>
    <scope>NUCLEOTIDE SEQUENCE [LARGE SCALE GENOMIC DNA]</scope>
</reference>
<protein>
    <submittedName>
        <fullName evidence="2">Uncharacterized protein</fullName>
    </submittedName>
</protein>
<gene>
    <name evidence="2" type="ORF">PCOR1329_LOCUS6859</name>
</gene>
<dbReference type="EMBL" id="CAUYUJ010001847">
    <property type="protein sequence ID" value="CAK0797929.1"/>
    <property type="molecule type" value="Genomic_DNA"/>
</dbReference>
<feature type="region of interest" description="Disordered" evidence="1">
    <location>
        <begin position="108"/>
        <end position="132"/>
    </location>
</feature>
<sequence length="132" mass="14356">MARYVLTEAGRESCLIIARLFREDGGRWGFQAIGTFSRGTFWKDALPDMVGIHRKAPRDLQLRGSSTMMFTARTAAAGPPPRRAAPAGAGRARRRRRAACCSDAALSRRRRCAEGSASRSATPGWTVEAGEC</sequence>